<reference evidence="1" key="2">
    <citation type="journal article" date="2015" name="Data Brief">
        <title>Shoot transcriptome of the giant reed, Arundo donax.</title>
        <authorList>
            <person name="Barrero R.A."/>
            <person name="Guerrero F.D."/>
            <person name="Moolhuijzen P."/>
            <person name="Goolsby J.A."/>
            <person name="Tidwell J."/>
            <person name="Bellgard S.E."/>
            <person name="Bellgard M.I."/>
        </authorList>
    </citation>
    <scope>NUCLEOTIDE SEQUENCE</scope>
    <source>
        <tissue evidence="1">Shoot tissue taken approximately 20 cm above the soil surface</tissue>
    </source>
</reference>
<protein>
    <submittedName>
        <fullName evidence="1">Uncharacterized protein</fullName>
    </submittedName>
</protein>
<reference evidence="1" key="1">
    <citation type="submission" date="2014-09" db="EMBL/GenBank/DDBJ databases">
        <authorList>
            <person name="Magalhaes I.L.F."/>
            <person name="Oliveira U."/>
            <person name="Santos F.R."/>
            <person name="Vidigal T.H.D.A."/>
            <person name="Brescovit A.D."/>
            <person name="Santos A.J."/>
        </authorList>
    </citation>
    <scope>NUCLEOTIDE SEQUENCE</scope>
    <source>
        <tissue evidence="1">Shoot tissue taken approximately 20 cm above the soil surface</tissue>
    </source>
</reference>
<dbReference type="AlphaFoldDB" id="A0A0A8YGZ9"/>
<name>A0A0A8YGZ9_ARUDO</name>
<accession>A0A0A8YGZ9</accession>
<dbReference type="EMBL" id="GBRH01272724">
    <property type="protein sequence ID" value="JAD25171.1"/>
    <property type="molecule type" value="Transcribed_RNA"/>
</dbReference>
<proteinExistence type="predicted"/>
<sequence length="18" mass="2233">MTLLFSHYVTLWKSKKHI</sequence>
<evidence type="ECO:0000313" key="1">
    <source>
        <dbReference type="EMBL" id="JAD25171.1"/>
    </source>
</evidence>
<organism evidence="1">
    <name type="scientific">Arundo donax</name>
    <name type="common">Giant reed</name>
    <name type="synonym">Donax arundinaceus</name>
    <dbReference type="NCBI Taxonomy" id="35708"/>
    <lineage>
        <taxon>Eukaryota</taxon>
        <taxon>Viridiplantae</taxon>
        <taxon>Streptophyta</taxon>
        <taxon>Embryophyta</taxon>
        <taxon>Tracheophyta</taxon>
        <taxon>Spermatophyta</taxon>
        <taxon>Magnoliopsida</taxon>
        <taxon>Liliopsida</taxon>
        <taxon>Poales</taxon>
        <taxon>Poaceae</taxon>
        <taxon>PACMAD clade</taxon>
        <taxon>Arundinoideae</taxon>
        <taxon>Arundineae</taxon>
        <taxon>Arundo</taxon>
    </lineage>
</organism>